<sequence length="528" mass="56557">MAVAPLPTAPAPVAPGTASAAPVLSLRGIVKCFPGVRALDGVSLDVRPGEVHVLLGENGAGKSTLINVIAGTFAADAGDYLIDGMPAGALTPQRARALGICPVFQEFSLAPNLTVEDNLFLGREPRRLGFLDRRAMRAEARRIIADLGFDLDPARTVATLSRAHQQMAEIAKALLAEPRVLILDEPTASLTESETEKLFGLIERLRAEGVAIIYVSHRMPEIRRLGDRITVLRDGRHVRTLPMAGVTEEALVELMTGRKVEVLFPHIQHRPGEAALELRGLTTADRSVQGADFVARRGEITGIAGLVGCGKSELVRAAYGLCPLEGGEVRLFGETFRHPSPARALRQGLCYFPSDRVAEGLALERPIRENASMAALDEAAIARGGVLRRAGERGLIQRTVERLALRPAHIERPVGALSGGNRQKVVLARGLVRDTQVFLFDEPTVGIDVGAKADLYAVLKELAEGGAAIVLVSSELPEVLHLSNRVYVMHRSRMIAELSGADLTEQAILSCFFAETGDGRTGREGVAS</sequence>
<dbReference type="AlphaFoldDB" id="A0A286GM33"/>
<dbReference type="PANTHER" id="PTHR43790:SF9">
    <property type="entry name" value="GALACTOFURANOSE TRANSPORTER ATP-BINDING PROTEIN YTFR"/>
    <property type="match status" value="1"/>
</dbReference>
<dbReference type="InterPro" id="IPR017871">
    <property type="entry name" value="ABC_transporter-like_CS"/>
</dbReference>
<evidence type="ECO:0000256" key="4">
    <source>
        <dbReference type="ARBA" id="ARBA00022597"/>
    </source>
</evidence>
<dbReference type="EMBL" id="OCNJ01000005">
    <property type="protein sequence ID" value="SOD96246.1"/>
    <property type="molecule type" value="Genomic_DNA"/>
</dbReference>
<keyword evidence="2" id="KW-0813">Transport</keyword>
<evidence type="ECO:0000256" key="3">
    <source>
        <dbReference type="ARBA" id="ARBA00022475"/>
    </source>
</evidence>
<feature type="domain" description="ABC transporter" evidence="10">
    <location>
        <begin position="262"/>
        <end position="516"/>
    </location>
</feature>
<dbReference type="PANTHER" id="PTHR43790">
    <property type="entry name" value="CARBOHYDRATE TRANSPORT ATP-BINDING PROTEIN MG119-RELATED"/>
    <property type="match status" value="1"/>
</dbReference>
<dbReference type="InterPro" id="IPR027417">
    <property type="entry name" value="P-loop_NTPase"/>
</dbReference>
<evidence type="ECO:0000259" key="10">
    <source>
        <dbReference type="PROSITE" id="PS50893"/>
    </source>
</evidence>
<dbReference type="InterPro" id="IPR050107">
    <property type="entry name" value="ABC_carbohydrate_import_ATPase"/>
</dbReference>
<keyword evidence="7 11" id="KW-0067">ATP-binding</keyword>
<accession>A0A286GM33</accession>
<dbReference type="SMART" id="SM00382">
    <property type="entry name" value="AAA"/>
    <property type="match status" value="2"/>
</dbReference>
<comment type="subcellular location">
    <subcellularLocation>
        <location evidence="1">Cell membrane</location>
        <topology evidence="1">Peripheral membrane protein</topology>
    </subcellularLocation>
</comment>
<protein>
    <submittedName>
        <fullName evidence="11">Monosaccharide ABC transporter ATP-binding protein, CUT2 family</fullName>
    </submittedName>
</protein>
<dbReference type="GO" id="GO:0005524">
    <property type="term" value="F:ATP binding"/>
    <property type="evidence" value="ECO:0007669"/>
    <property type="project" value="UniProtKB-KW"/>
</dbReference>
<keyword evidence="8" id="KW-1278">Translocase</keyword>
<name>A0A286GM33_9PROT</name>
<dbReference type="Proteomes" id="UP000219621">
    <property type="component" value="Unassembled WGS sequence"/>
</dbReference>
<keyword evidence="12" id="KW-1185">Reference proteome</keyword>
<dbReference type="SUPFAM" id="SSF52540">
    <property type="entry name" value="P-loop containing nucleoside triphosphate hydrolases"/>
    <property type="match status" value="2"/>
</dbReference>
<evidence type="ECO:0000256" key="6">
    <source>
        <dbReference type="ARBA" id="ARBA00022741"/>
    </source>
</evidence>
<evidence type="ECO:0000256" key="8">
    <source>
        <dbReference type="ARBA" id="ARBA00022967"/>
    </source>
</evidence>
<dbReference type="InterPro" id="IPR003593">
    <property type="entry name" value="AAA+_ATPase"/>
</dbReference>
<dbReference type="CDD" id="cd03215">
    <property type="entry name" value="ABC_Carb_Monos_II"/>
    <property type="match status" value="1"/>
</dbReference>
<gene>
    <name evidence="11" type="ORF">SAMN05421508_105230</name>
</gene>
<dbReference type="OrthoDB" id="7283113at2"/>
<dbReference type="Pfam" id="PF00005">
    <property type="entry name" value="ABC_tran"/>
    <property type="match status" value="2"/>
</dbReference>
<dbReference type="GO" id="GO:0016887">
    <property type="term" value="F:ATP hydrolysis activity"/>
    <property type="evidence" value="ECO:0007669"/>
    <property type="project" value="InterPro"/>
</dbReference>
<keyword evidence="5" id="KW-0677">Repeat</keyword>
<dbReference type="CDD" id="cd03216">
    <property type="entry name" value="ABC_Carb_Monos_I"/>
    <property type="match status" value="1"/>
</dbReference>
<reference evidence="11 12" key="1">
    <citation type="submission" date="2017-09" db="EMBL/GenBank/DDBJ databases">
        <authorList>
            <person name="Ehlers B."/>
            <person name="Leendertz F.H."/>
        </authorList>
    </citation>
    <scope>NUCLEOTIDE SEQUENCE [LARGE SCALE GENOMIC DNA]</scope>
    <source>
        <strain evidence="11 12">USBA 140</strain>
    </source>
</reference>
<keyword evidence="4" id="KW-0762">Sugar transport</keyword>
<dbReference type="GO" id="GO:0005886">
    <property type="term" value="C:plasma membrane"/>
    <property type="evidence" value="ECO:0007669"/>
    <property type="project" value="UniProtKB-SubCell"/>
</dbReference>
<organism evidence="11 12">
    <name type="scientific">Caenispirillum bisanense</name>
    <dbReference type="NCBI Taxonomy" id="414052"/>
    <lineage>
        <taxon>Bacteria</taxon>
        <taxon>Pseudomonadati</taxon>
        <taxon>Pseudomonadota</taxon>
        <taxon>Alphaproteobacteria</taxon>
        <taxon>Rhodospirillales</taxon>
        <taxon>Novispirillaceae</taxon>
        <taxon>Caenispirillum</taxon>
    </lineage>
</organism>
<dbReference type="FunFam" id="3.40.50.300:FF:000127">
    <property type="entry name" value="Ribose import ATP-binding protein RbsA"/>
    <property type="match status" value="1"/>
</dbReference>
<evidence type="ECO:0000256" key="7">
    <source>
        <dbReference type="ARBA" id="ARBA00022840"/>
    </source>
</evidence>
<dbReference type="InterPro" id="IPR003439">
    <property type="entry name" value="ABC_transporter-like_ATP-bd"/>
</dbReference>
<dbReference type="Gene3D" id="3.40.50.300">
    <property type="entry name" value="P-loop containing nucleotide triphosphate hydrolases"/>
    <property type="match status" value="2"/>
</dbReference>
<evidence type="ECO:0000256" key="5">
    <source>
        <dbReference type="ARBA" id="ARBA00022737"/>
    </source>
</evidence>
<feature type="domain" description="ABC transporter" evidence="10">
    <location>
        <begin position="24"/>
        <end position="259"/>
    </location>
</feature>
<dbReference type="PROSITE" id="PS00211">
    <property type="entry name" value="ABC_TRANSPORTER_1"/>
    <property type="match status" value="1"/>
</dbReference>
<evidence type="ECO:0000256" key="1">
    <source>
        <dbReference type="ARBA" id="ARBA00004202"/>
    </source>
</evidence>
<evidence type="ECO:0000256" key="2">
    <source>
        <dbReference type="ARBA" id="ARBA00022448"/>
    </source>
</evidence>
<keyword evidence="3" id="KW-1003">Cell membrane</keyword>
<dbReference type="PROSITE" id="PS50893">
    <property type="entry name" value="ABC_TRANSPORTER_2"/>
    <property type="match status" value="2"/>
</dbReference>
<keyword evidence="6" id="KW-0547">Nucleotide-binding</keyword>
<evidence type="ECO:0000256" key="9">
    <source>
        <dbReference type="ARBA" id="ARBA00023136"/>
    </source>
</evidence>
<keyword evidence="9" id="KW-0472">Membrane</keyword>
<evidence type="ECO:0000313" key="11">
    <source>
        <dbReference type="EMBL" id="SOD96246.1"/>
    </source>
</evidence>
<proteinExistence type="predicted"/>
<evidence type="ECO:0000313" key="12">
    <source>
        <dbReference type="Proteomes" id="UP000219621"/>
    </source>
</evidence>